<reference evidence="1" key="1">
    <citation type="submission" date="2022-05" db="EMBL/GenBank/DDBJ databases">
        <authorList>
            <person name="Sun H.-N."/>
        </authorList>
    </citation>
    <scope>NUCLEOTIDE SEQUENCE</scope>
    <source>
        <strain evidence="1">HB14</strain>
    </source>
</reference>
<gene>
    <name evidence="1" type="ORF">M6D89_15245</name>
</gene>
<comment type="caution">
    <text evidence="1">The sequence shown here is derived from an EMBL/GenBank/DDBJ whole genome shotgun (WGS) entry which is preliminary data.</text>
</comment>
<dbReference type="AlphaFoldDB" id="A0A9X2HY96"/>
<evidence type="ECO:0000313" key="1">
    <source>
        <dbReference type="EMBL" id="MCP8900663.1"/>
    </source>
</evidence>
<accession>A0A9X2HY96</accession>
<evidence type="ECO:0000313" key="2">
    <source>
        <dbReference type="Proteomes" id="UP001139319"/>
    </source>
</evidence>
<dbReference type="Proteomes" id="UP001139319">
    <property type="component" value="Unassembled WGS sequence"/>
</dbReference>
<proteinExistence type="predicted"/>
<reference evidence="1" key="2">
    <citation type="submission" date="2023-01" db="EMBL/GenBank/DDBJ databases">
        <title>Gilvimarinus xylanilyticus HB14 isolated from Caulerpa lentillifera aquaculture base in Hainan, China.</title>
        <authorList>
            <person name="Zhang Y.-J."/>
        </authorList>
    </citation>
    <scope>NUCLEOTIDE SEQUENCE</scope>
    <source>
        <strain evidence="1">HB14</strain>
    </source>
</reference>
<name>A0A9X2HY96_9GAMM</name>
<organism evidence="1 2">
    <name type="scientific">Gilvimarinus xylanilyticus</name>
    <dbReference type="NCBI Taxonomy" id="2944139"/>
    <lineage>
        <taxon>Bacteria</taxon>
        <taxon>Pseudomonadati</taxon>
        <taxon>Pseudomonadota</taxon>
        <taxon>Gammaproteobacteria</taxon>
        <taxon>Cellvibrionales</taxon>
        <taxon>Cellvibrionaceae</taxon>
        <taxon>Gilvimarinus</taxon>
    </lineage>
</organism>
<sequence>MIYIQESSLEHQLNVLERISAKSSFVLILWNYPKASKQIVPLIGGKLFNQGFEAVTEYFDNTVLMHSRPLAARPSLLSYLSRFKRELERSVDSICLYSERSKHWSACSIGHEGMCLVRDESFLEPLLAAGFNASIEAPDWW</sequence>
<dbReference type="RefSeq" id="WP_253968956.1">
    <property type="nucleotide sequence ID" value="NZ_JAMFTH010000006.1"/>
</dbReference>
<dbReference type="EMBL" id="JAMFTH010000006">
    <property type="protein sequence ID" value="MCP8900663.1"/>
    <property type="molecule type" value="Genomic_DNA"/>
</dbReference>
<keyword evidence="2" id="KW-1185">Reference proteome</keyword>
<protein>
    <submittedName>
        <fullName evidence="1">Uncharacterized protein</fullName>
    </submittedName>
</protein>